<dbReference type="AlphaFoldDB" id="A0A1W2AMD0"/>
<evidence type="ECO:0000313" key="2">
    <source>
        <dbReference type="EMBL" id="SMC61846.1"/>
    </source>
</evidence>
<evidence type="ECO:0000313" key="3">
    <source>
        <dbReference type="Proteomes" id="UP000192330"/>
    </source>
</evidence>
<dbReference type="EMBL" id="FWYD01000003">
    <property type="protein sequence ID" value="SMC61846.1"/>
    <property type="molecule type" value="Genomic_DNA"/>
</dbReference>
<feature type="region of interest" description="Disordered" evidence="1">
    <location>
        <begin position="237"/>
        <end position="266"/>
    </location>
</feature>
<protein>
    <submittedName>
        <fullName evidence="2">SseB protein N-terminal domain-containing protein</fullName>
    </submittedName>
</protein>
<dbReference type="RefSeq" id="WP_084351407.1">
    <property type="nucleotide sequence ID" value="NZ_FWYD01000003.1"/>
</dbReference>
<reference evidence="2 3" key="1">
    <citation type="submission" date="2017-04" db="EMBL/GenBank/DDBJ databases">
        <authorList>
            <person name="Afonso C.L."/>
            <person name="Miller P.J."/>
            <person name="Scott M.A."/>
            <person name="Spackman E."/>
            <person name="Goraichik I."/>
            <person name="Dimitrov K.M."/>
            <person name="Suarez D.L."/>
            <person name="Swayne D.E."/>
        </authorList>
    </citation>
    <scope>NUCLEOTIDE SEQUENCE [LARGE SCALE GENOMIC DNA]</scope>
    <source>
        <strain evidence="2 3">CGMCC 1.12644</strain>
    </source>
</reference>
<dbReference type="OrthoDB" id="7831317at2"/>
<dbReference type="Proteomes" id="UP000192330">
    <property type="component" value="Unassembled WGS sequence"/>
</dbReference>
<gene>
    <name evidence="2" type="ORF">SAMN06295998_103121</name>
</gene>
<name>A0A1W2AMD0_9RHOB</name>
<dbReference type="STRING" id="1387277.SAMN06295998_103121"/>
<accession>A0A1W2AMD0</accession>
<organism evidence="2 3">
    <name type="scientific">Primorskyibacter flagellatus</name>
    <dbReference type="NCBI Taxonomy" id="1387277"/>
    <lineage>
        <taxon>Bacteria</taxon>
        <taxon>Pseudomonadati</taxon>
        <taxon>Pseudomonadota</taxon>
        <taxon>Alphaproteobacteria</taxon>
        <taxon>Rhodobacterales</taxon>
        <taxon>Roseobacteraceae</taxon>
        <taxon>Primorskyibacter</taxon>
    </lineage>
</organism>
<proteinExistence type="predicted"/>
<evidence type="ECO:0000256" key="1">
    <source>
        <dbReference type="SAM" id="MobiDB-lite"/>
    </source>
</evidence>
<keyword evidence="3" id="KW-1185">Reference proteome</keyword>
<sequence>MTETTPLDVAHERMQAAPQDDTLRLSFFETLASTELFLMLTEEAQGGSLSPEIFEISDNSFVLIFDREDRLAGFVGRAVPYAALPGRAIAGLLAGRNLGLGLNLETAPSSMLLPPQAVDWLAQTLAHAPQTAQGRPRQFHAPTDVPEALNTALDTKLASAAGLAQAAYLVGVTYDDSRKTHLLAFAGAEQGAEHALAGAVNQALTFSGVEAGALDVVFLAQDDPMLGRLIPLARPFDLPAPQPSQSRCQDAPAAPGSDPEKPPILR</sequence>